<protein>
    <submittedName>
        <fullName evidence="8">Chromate transporter</fullName>
    </submittedName>
</protein>
<feature type="transmembrane region" description="Helical" evidence="7">
    <location>
        <begin position="158"/>
        <end position="174"/>
    </location>
</feature>
<evidence type="ECO:0000256" key="2">
    <source>
        <dbReference type="ARBA" id="ARBA00005262"/>
    </source>
</evidence>
<keyword evidence="6 7" id="KW-0472">Membrane</keyword>
<name>A0A1M4Y2C0_9FIRM</name>
<accession>A0A1M4Y2C0</accession>
<dbReference type="GO" id="GO:0005886">
    <property type="term" value="C:plasma membrane"/>
    <property type="evidence" value="ECO:0007669"/>
    <property type="project" value="UniProtKB-SubCell"/>
</dbReference>
<dbReference type="InterPro" id="IPR052518">
    <property type="entry name" value="CHR_Transporter"/>
</dbReference>
<dbReference type="PANTHER" id="PTHR43663">
    <property type="entry name" value="CHROMATE TRANSPORT PROTEIN-RELATED"/>
    <property type="match status" value="1"/>
</dbReference>
<feature type="transmembrane region" description="Helical" evidence="7">
    <location>
        <begin position="76"/>
        <end position="98"/>
    </location>
</feature>
<dbReference type="OrthoDB" id="9788907at2"/>
<evidence type="ECO:0000256" key="3">
    <source>
        <dbReference type="ARBA" id="ARBA00022475"/>
    </source>
</evidence>
<sequence>MDGMMLSIFSVFFKIGMFTFGGGYAMIPIMQRDIISVHGWMSQGEFLDIVGLSEMTPGVISVNVATFVGYRVGGNASAALLGTLGVILPSTILVYVISRFFGKFKDSMYVKRALEFIRPVVLGMIASAAILLFEDAVRDIFAVLIAAAAFYLSAVKKVNPIFILIGMGLVGFFIY</sequence>
<keyword evidence="9" id="KW-1185">Reference proteome</keyword>
<comment type="similarity">
    <text evidence="2">Belongs to the chromate ion transporter (CHR) (TC 2.A.51) family.</text>
</comment>
<dbReference type="PANTHER" id="PTHR43663:SF1">
    <property type="entry name" value="CHROMATE TRANSPORTER"/>
    <property type="match status" value="1"/>
</dbReference>
<evidence type="ECO:0000256" key="7">
    <source>
        <dbReference type="SAM" id="Phobius"/>
    </source>
</evidence>
<dbReference type="Proteomes" id="UP000184251">
    <property type="component" value="Unassembled WGS sequence"/>
</dbReference>
<keyword evidence="5 7" id="KW-1133">Transmembrane helix</keyword>
<evidence type="ECO:0000313" key="9">
    <source>
        <dbReference type="Proteomes" id="UP000184251"/>
    </source>
</evidence>
<evidence type="ECO:0000256" key="1">
    <source>
        <dbReference type="ARBA" id="ARBA00004651"/>
    </source>
</evidence>
<feature type="transmembrane region" description="Helical" evidence="7">
    <location>
        <begin position="6"/>
        <end position="25"/>
    </location>
</feature>
<organism evidence="8 9">
    <name type="scientific">Alkalibacter saccharofermentans DSM 14828</name>
    <dbReference type="NCBI Taxonomy" id="1120975"/>
    <lineage>
        <taxon>Bacteria</taxon>
        <taxon>Bacillati</taxon>
        <taxon>Bacillota</taxon>
        <taxon>Clostridia</taxon>
        <taxon>Eubacteriales</taxon>
        <taxon>Eubacteriaceae</taxon>
        <taxon>Alkalibacter</taxon>
    </lineage>
</organism>
<proteinExistence type="inferred from homology"/>
<keyword evidence="4 7" id="KW-0812">Transmembrane</keyword>
<evidence type="ECO:0000256" key="4">
    <source>
        <dbReference type="ARBA" id="ARBA00022692"/>
    </source>
</evidence>
<feature type="transmembrane region" description="Helical" evidence="7">
    <location>
        <begin position="119"/>
        <end position="152"/>
    </location>
</feature>
<evidence type="ECO:0000313" key="8">
    <source>
        <dbReference type="EMBL" id="SHE99901.1"/>
    </source>
</evidence>
<evidence type="ECO:0000256" key="6">
    <source>
        <dbReference type="ARBA" id="ARBA00023136"/>
    </source>
</evidence>
<reference evidence="8 9" key="1">
    <citation type="submission" date="2016-11" db="EMBL/GenBank/DDBJ databases">
        <authorList>
            <person name="Jaros S."/>
            <person name="Januszkiewicz K."/>
            <person name="Wedrychowicz H."/>
        </authorList>
    </citation>
    <scope>NUCLEOTIDE SEQUENCE [LARGE SCALE GENOMIC DNA]</scope>
    <source>
        <strain evidence="8 9">DSM 14828</strain>
    </source>
</reference>
<dbReference type="Pfam" id="PF02417">
    <property type="entry name" value="Chromate_transp"/>
    <property type="match status" value="1"/>
</dbReference>
<dbReference type="AlphaFoldDB" id="A0A1M4Y2C0"/>
<keyword evidence="3" id="KW-1003">Cell membrane</keyword>
<comment type="subcellular location">
    <subcellularLocation>
        <location evidence="1">Cell membrane</location>
        <topology evidence="1">Multi-pass membrane protein</topology>
    </subcellularLocation>
</comment>
<evidence type="ECO:0000256" key="5">
    <source>
        <dbReference type="ARBA" id="ARBA00022989"/>
    </source>
</evidence>
<gene>
    <name evidence="8" type="ORF">SAMN02746064_01670</name>
</gene>
<dbReference type="EMBL" id="FQTU01000011">
    <property type="protein sequence ID" value="SHE99901.1"/>
    <property type="molecule type" value="Genomic_DNA"/>
</dbReference>
<dbReference type="InterPro" id="IPR003370">
    <property type="entry name" value="Chromate_transpt"/>
</dbReference>
<dbReference type="RefSeq" id="WP_084117147.1">
    <property type="nucleotide sequence ID" value="NZ_FQTU01000011.1"/>
</dbReference>
<dbReference type="GO" id="GO:0015109">
    <property type="term" value="F:chromate transmembrane transporter activity"/>
    <property type="evidence" value="ECO:0007669"/>
    <property type="project" value="InterPro"/>
</dbReference>
<dbReference type="STRING" id="1120975.SAMN02746064_01670"/>